<accession>A0ABX9ZX31</accession>
<sequence length="124" mass="13856">MSAPRARVMLARGLQPPQPHRLPFLIDTGADTTMVSEQAMRLLGIPERGARQIVGSTTHIDPTTCSAYDVQFEIRTHGDPPRIFPALEVLARPFFNVSIEGLIGRDVLDQMQLTIGRGRFRIDY</sequence>
<evidence type="ECO:0000313" key="3">
    <source>
        <dbReference type="EMBL" id="RSZ28794.1"/>
    </source>
</evidence>
<dbReference type="RefSeq" id="WP_125967091.1">
    <property type="nucleotide sequence ID" value="NZ_RXFQ01000033.1"/>
</dbReference>
<dbReference type="Gene3D" id="2.40.70.10">
    <property type="entry name" value="Acid Proteases"/>
    <property type="match status" value="1"/>
</dbReference>
<dbReference type="Pfam" id="PF13650">
    <property type="entry name" value="Asp_protease_2"/>
    <property type="match status" value="1"/>
</dbReference>
<dbReference type="InterPro" id="IPR021109">
    <property type="entry name" value="Peptidase_aspartic_dom_sf"/>
</dbReference>
<evidence type="ECO:0000256" key="1">
    <source>
        <dbReference type="ARBA" id="ARBA00022801"/>
    </source>
</evidence>
<keyword evidence="4" id="KW-1185">Reference proteome</keyword>
<dbReference type="EMBL" id="RXFQ01000033">
    <property type="protein sequence ID" value="RSZ28794.1"/>
    <property type="molecule type" value="Genomic_DNA"/>
</dbReference>
<dbReference type="SUPFAM" id="SSF50630">
    <property type="entry name" value="Acid proteases"/>
    <property type="match status" value="1"/>
</dbReference>
<proteinExistence type="predicted"/>
<protein>
    <recommendedName>
        <fullName evidence="2">Peptidase A2 domain-containing protein</fullName>
    </recommendedName>
</protein>
<feature type="domain" description="Peptidase A2" evidence="2">
    <location>
        <begin position="22"/>
        <end position="107"/>
    </location>
</feature>
<comment type="caution">
    <text evidence="3">The sequence shown here is derived from an EMBL/GenBank/DDBJ whole genome shotgun (WGS) entry which is preliminary data.</text>
</comment>
<dbReference type="InterPro" id="IPR001995">
    <property type="entry name" value="Peptidase_A2_cat"/>
</dbReference>
<organism evidence="3 4">
    <name type="scientific">Variovorax beijingensis</name>
    <dbReference type="NCBI Taxonomy" id="2496117"/>
    <lineage>
        <taxon>Bacteria</taxon>
        <taxon>Pseudomonadati</taxon>
        <taxon>Pseudomonadota</taxon>
        <taxon>Betaproteobacteria</taxon>
        <taxon>Burkholderiales</taxon>
        <taxon>Comamonadaceae</taxon>
        <taxon>Variovorax</taxon>
    </lineage>
</organism>
<dbReference type="PROSITE" id="PS50175">
    <property type="entry name" value="ASP_PROT_RETROV"/>
    <property type="match status" value="1"/>
</dbReference>
<evidence type="ECO:0000259" key="2">
    <source>
        <dbReference type="PROSITE" id="PS50175"/>
    </source>
</evidence>
<dbReference type="Proteomes" id="UP000271137">
    <property type="component" value="Unassembled WGS sequence"/>
</dbReference>
<evidence type="ECO:0000313" key="4">
    <source>
        <dbReference type="Proteomes" id="UP000271137"/>
    </source>
</evidence>
<reference evidence="3 4" key="1">
    <citation type="submission" date="2018-12" db="EMBL/GenBank/DDBJ databases">
        <title>The genome sequences of strain 502.</title>
        <authorList>
            <person name="Gao J."/>
            <person name="Sun J."/>
        </authorList>
    </citation>
    <scope>NUCLEOTIDE SEQUENCE [LARGE SCALE GENOMIC DNA]</scope>
    <source>
        <strain evidence="3 4">502</strain>
    </source>
</reference>
<keyword evidence="1" id="KW-0378">Hydrolase</keyword>
<name>A0ABX9ZX31_9BURK</name>
<gene>
    <name evidence="3" type="ORF">EJO66_31095</name>
</gene>